<dbReference type="Proteomes" id="UP000045039">
    <property type="component" value="Unassembled WGS sequence"/>
</dbReference>
<accession>A0A9P1R8I8</accession>
<organism evidence="1 2">
    <name type="scientific">Pseudomonas aeruginosa</name>
    <dbReference type="NCBI Taxonomy" id="287"/>
    <lineage>
        <taxon>Bacteria</taxon>
        <taxon>Pseudomonadati</taxon>
        <taxon>Pseudomonadota</taxon>
        <taxon>Gammaproteobacteria</taxon>
        <taxon>Pseudomonadales</taxon>
        <taxon>Pseudomonadaceae</taxon>
        <taxon>Pseudomonas</taxon>
    </lineage>
</organism>
<evidence type="ECO:0000313" key="1">
    <source>
        <dbReference type="EMBL" id="CRP81128.1"/>
    </source>
</evidence>
<dbReference type="EMBL" id="CVVU01000245">
    <property type="protein sequence ID" value="CRP81128.1"/>
    <property type="molecule type" value="Genomic_DNA"/>
</dbReference>
<dbReference type="AlphaFoldDB" id="A0A9P1R8I8"/>
<sequence>MSNFVTYVICLPETQEARSAIVSGVRELVEKHGGEISGASNEDEMTVLDMIEQHEDFADYIADDARAKAKEVHAKAAN</sequence>
<protein>
    <submittedName>
        <fullName evidence="1">Uncharacterized protein</fullName>
    </submittedName>
</protein>
<reference evidence="2" key="1">
    <citation type="submission" date="2015-06" db="EMBL/GenBank/DDBJ databases">
        <authorList>
            <person name="Radhakrishnan Rajesh"/>
            <person name="Underwood Anthony"/>
            <person name="Al-Shahib Ali"/>
        </authorList>
    </citation>
    <scope>NUCLEOTIDE SEQUENCE [LARGE SCALE GENOMIC DNA]</scope>
    <source>
        <strain evidence="2">P19_London_7_VIM_2_05_10</strain>
    </source>
</reference>
<name>A0A9P1R8I8_PSEAI</name>
<dbReference type="RefSeq" id="WP_003149068.1">
    <property type="nucleotide sequence ID" value="NZ_CAADND010000127.1"/>
</dbReference>
<evidence type="ECO:0000313" key="2">
    <source>
        <dbReference type="Proteomes" id="UP000045039"/>
    </source>
</evidence>
<proteinExistence type="predicted"/>
<gene>
    <name evidence="1" type="ORF">PAERUG_P19_London_7_VIM_2_05_10_05633</name>
</gene>
<comment type="caution">
    <text evidence="1">The sequence shown here is derived from an EMBL/GenBank/DDBJ whole genome shotgun (WGS) entry which is preliminary data.</text>
</comment>